<dbReference type="PANTHER" id="PTHR11260">
    <property type="entry name" value="GLUTATHIONE S-TRANSFERASE, GST, SUPERFAMILY, GST DOMAIN CONTAINING"/>
    <property type="match status" value="1"/>
</dbReference>
<dbReference type="Proteomes" id="UP001341281">
    <property type="component" value="Chromosome 03"/>
</dbReference>
<dbReference type="EC" id="2.5.1.18" evidence="3"/>
<dbReference type="AlphaFoldDB" id="A0AAQ3SWD3"/>
<comment type="similarity">
    <text evidence="3">Belongs to the GST superfamily.</text>
</comment>
<evidence type="ECO:0000256" key="1">
    <source>
        <dbReference type="ARBA" id="ARBA00022679"/>
    </source>
</evidence>
<keyword evidence="7" id="KW-1185">Reference proteome</keyword>
<feature type="domain" description="GST N-terminal" evidence="4">
    <location>
        <begin position="12"/>
        <end position="94"/>
    </location>
</feature>
<accession>A0AAQ3SWD3</accession>
<dbReference type="CDD" id="cd03185">
    <property type="entry name" value="GST_C_Tau"/>
    <property type="match status" value="1"/>
</dbReference>
<name>A0AAQ3SWD3_PASNO</name>
<dbReference type="SFLD" id="SFLDS00019">
    <property type="entry name" value="Glutathione_Transferase_(cytos"/>
    <property type="match status" value="1"/>
</dbReference>
<proteinExistence type="inferred from homology"/>
<dbReference type="InterPro" id="IPR045074">
    <property type="entry name" value="GST_C_Tau"/>
</dbReference>
<evidence type="ECO:0000256" key="2">
    <source>
        <dbReference type="ARBA" id="ARBA00047960"/>
    </source>
</evidence>
<protein>
    <recommendedName>
        <fullName evidence="3">Glutathione S-transferase</fullName>
        <ecNumber evidence="3">2.5.1.18</ecNumber>
    </recommendedName>
</protein>
<dbReference type="EMBL" id="CP144747">
    <property type="protein sequence ID" value="WVZ61891.1"/>
    <property type="molecule type" value="Genomic_DNA"/>
</dbReference>
<dbReference type="InterPro" id="IPR036249">
    <property type="entry name" value="Thioredoxin-like_sf"/>
</dbReference>
<dbReference type="CDD" id="cd03058">
    <property type="entry name" value="GST_N_Tau"/>
    <property type="match status" value="1"/>
</dbReference>
<evidence type="ECO:0000259" key="4">
    <source>
        <dbReference type="PROSITE" id="PS50404"/>
    </source>
</evidence>
<dbReference type="PROSITE" id="PS50405">
    <property type="entry name" value="GST_CTER"/>
    <property type="match status" value="1"/>
</dbReference>
<dbReference type="Pfam" id="PF13409">
    <property type="entry name" value="GST_N_2"/>
    <property type="match status" value="1"/>
</dbReference>
<dbReference type="InterPro" id="IPR040079">
    <property type="entry name" value="Glutathione_S-Trfase"/>
</dbReference>
<evidence type="ECO:0000259" key="5">
    <source>
        <dbReference type="PROSITE" id="PS50405"/>
    </source>
</evidence>
<dbReference type="GO" id="GO:0006749">
    <property type="term" value="P:glutathione metabolic process"/>
    <property type="evidence" value="ECO:0007669"/>
    <property type="project" value="InterPro"/>
</dbReference>
<gene>
    <name evidence="6" type="ORF">U9M48_011699</name>
</gene>
<dbReference type="SUPFAM" id="SSF47616">
    <property type="entry name" value="GST C-terminal domain-like"/>
    <property type="match status" value="1"/>
</dbReference>
<reference evidence="6 7" key="1">
    <citation type="submission" date="2024-02" db="EMBL/GenBank/DDBJ databases">
        <title>High-quality chromosome-scale genome assembly of Pensacola bahiagrass (Paspalum notatum Flugge var. saurae).</title>
        <authorList>
            <person name="Vega J.M."/>
            <person name="Podio M."/>
            <person name="Orjuela J."/>
            <person name="Siena L.A."/>
            <person name="Pessino S.C."/>
            <person name="Combes M.C."/>
            <person name="Mariac C."/>
            <person name="Albertini E."/>
            <person name="Pupilli F."/>
            <person name="Ortiz J.P.A."/>
            <person name="Leblanc O."/>
        </authorList>
    </citation>
    <scope>NUCLEOTIDE SEQUENCE [LARGE SCALE GENOMIC DNA]</scope>
    <source>
        <strain evidence="6">R1</strain>
        <tissue evidence="6">Leaf</tissue>
    </source>
</reference>
<evidence type="ECO:0000313" key="7">
    <source>
        <dbReference type="Proteomes" id="UP001341281"/>
    </source>
</evidence>
<dbReference type="Gene3D" id="3.40.30.10">
    <property type="entry name" value="Glutaredoxin"/>
    <property type="match status" value="1"/>
</dbReference>
<organism evidence="6 7">
    <name type="scientific">Paspalum notatum var. saurae</name>
    <dbReference type="NCBI Taxonomy" id="547442"/>
    <lineage>
        <taxon>Eukaryota</taxon>
        <taxon>Viridiplantae</taxon>
        <taxon>Streptophyta</taxon>
        <taxon>Embryophyta</taxon>
        <taxon>Tracheophyta</taxon>
        <taxon>Spermatophyta</taxon>
        <taxon>Magnoliopsida</taxon>
        <taxon>Liliopsida</taxon>
        <taxon>Poales</taxon>
        <taxon>Poaceae</taxon>
        <taxon>PACMAD clade</taxon>
        <taxon>Panicoideae</taxon>
        <taxon>Andropogonodae</taxon>
        <taxon>Paspaleae</taxon>
        <taxon>Paspalinae</taxon>
        <taxon>Paspalum</taxon>
    </lineage>
</organism>
<comment type="function">
    <text evidence="3">Is involved in the conjugation of reduced glutathione to a wide number of exogenous and endogenous hydrophobic electrophiles.</text>
</comment>
<dbReference type="SUPFAM" id="SSF52833">
    <property type="entry name" value="Thioredoxin-like"/>
    <property type="match status" value="1"/>
</dbReference>
<dbReference type="InterPro" id="IPR036282">
    <property type="entry name" value="Glutathione-S-Trfase_C_sf"/>
</dbReference>
<dbReference type="SFLD" id="SFLDG00358">
    <property type="entry name" value="Main_(cytGST)"/>
    <property type="match status" value="1"/>
</dbReference>
<dbReference type="GO" id="GO:0005829">
    <property type="term" value="C:cytosol"/>
    <property type="evidence" value="ECO:0007669"/>
    <property type="project" value="UniProtKB-SubCell"/>
</dbReference>
<dbReference type="PANTHER" id="PTHR11260:SF544">
    <property type="entry name" value="GLUTATHIONE TRANSFERASE"/>
    <property type="match status" value="1"/>
</dbReference>
<dbReference type="InterPro" id="IPR004045">
    <property type="entry name" value="Glutathione_S-Trfase_N"/>
</dbReference>
<dbReference type="InterPro" id="IPR010987">
    <property type="entry name" value="Glutathione-S-Trfase_C-like"/>
</dbReference>
<sequence>MATGAGDHGEAAEVTVVDFWANGFGMRARIALRELGVPFRYVEEDLRVRERSELVLRMNPVHRSIPILIHAGRGPVCGSLNILEYIDEVWGMEKGAPLLPRDDPLQRAHARFWADFVDQKVFSTQTRFLKSRGEEKAAAGAELLDQLRRLEGVLGDRPFFAGDGFGFLDAVLVPFSSMFYGYEQHGGFDLERECPGLVRWVRRCRERDSVRAVLPDEVQMYELHKEWYGIE</sequence>
<keyword evidence="1 3" id="KW-0808">Transferase</keyword>
<dbReference type="InterPro" id="IPR045073">
    <property type="entry name" value="Omega/Tau-like"/>
</dbReference>
<dbReference type="GO" id="GO:0004364">
    <property type="term" value="F:glutathione transferase activity"/>
    <property type="evidence" value="ECO:0007669"/>
    <property type="project" value="UniProtKB-UniRule"/>
</dbReference>
<evidence type="ECO:0000313" key="6">
    <source>
        <dbReference type="EMBL" id="WVZ61891.1"/>
    </source>
</evidence>
<dbReference type="Gene3D" id="1.20.1050.10">
    <property type="match status" value="1"/>
</dbReference>
<keyword evidence="3" id="KW-0963">Cytoplasm</keyword>
<dbReference type="Pfam" id="PF13410">
    <property type="entry name" value="GST_C_2"/>
    <property type="match status" value="1"/>
</dbReference>
<dbReference type="SFLD" id="SFLDG01152">
    <property type="entry name" value="Main.3:_Omega-_and_Tau-like"/>
    <property type="match status" value="1"/>
</dbReference>
<dbReference type="PROSITE" id="PS50404">
    <property type="entry name" value="GST_NTER"/>
    <property type="match status" value="1"/>
</dbReference>
<feature type="domain" description="GST C-terminal" evidence="5">
    <location>
        <begin position="103"/>
        <end position="231"/>
    </location>
</feature>
<comment type="subcellular location">
    <subcellularLocation>
        <location evidence="3">Cytoplasm</location>
        <location evidence="3">Cytosol</location>
    </subcellularLocation>
</comment>
<comment type="catalytic activity">
    <reaction evidence="2 3">
        <text>RX + glutathione = an S-substituted glutathione + a halide anion + H(+)</text>
        <dbReference type="Rhea" id="RHEA:16437"/>
        <dbReference type="ChEBI" id="CHEBI:15378"/>
        <dbReference type="ChEBI" id="CHEBI:16042"/>
        <dbReference type="ChEBI" id="CHEBI:17792"/>
        <dbReference type="ChEBI" id="CHEBI:57925"/>
        <dbReference type="ChEBI" id="CHEBI:90779"/>
        <dbReference type="EC" id="2.5.1.18"/>
    </reaction>
</comment>
<evidence type="ECO:0000256" key="3">
    <source>
        <dbReference type="RuleBase" id="RU369102"/>
    </source>
</evidence>